<evidence type="ECO:0000313" key="2">
    <source>
        <dbReference type="Proteomes" id="UP001162483"/>
    </source>
</evidence>
<protein>
    <submittedName>
        <fullName evidence="1">Uncharacterized protein</fullName>
    </submittedName>
</protein>
<accession>A0ABN9GQF5</accession>
<comment type="caution">
    <text evidence="1">The sequence shown here is derived from an EMBL/GenBank/DDBJ whole genome shotgun (WGS) entry which is preliminary data.</text>
</comment>
<sequence>MGREDDRHSWGAITGIDPLYGSLCSSCKLASSPFPPTGFQLMQREPYRGSVPVIAPPPHQSPSLCTIHFPLLPKFPLLPASLLSFSPVAASTQ</sequence>
<evidence type="ECO:0000313" key="1">
    <source>
        <dbReference type="EMBL" id="CAI9611668.1"/>
    </source>
</evidence>
<dbReference type="EMBL" id="CATNWA010019163">
    <property type="protein sequence ID" value="CAI9611668.1"/>
    <property type="molecule type" value="Genomic_DNA"/>
</dbReference>
<gene>
    <name evidence="1" type="ORF">SPARVUS_LOCUS14588828</name>
</gene>
<proteinExistence type="predicted"/>
<keyword evidence="2" id="KW-1185">Reference proteome</keyword>
<organism evidence="1 2">
    <name type="scientific">Staurois parvus</name>
    <dbReference type="NCBI Taxonomy" id="386267"/>
    <lineage>
        <taxon>Eukaryota</taxon>
        <taxon>Metazoa</taxon>
        <taxon>Chordata</taxon>
        <taxon>Craniata</taxon>
        <taxon>Vertebrata</taxon>
        <taxon>Euteleostomi</taxon>
        <taxon>Amphibia</taxon>
        <taxon>Batrachia</taxon>
        <taxon>Anura</taxon>
        <taxon>Neobatrachia</taxon>
        <taxon>Ranoidea</taxon>
        <taxon>Ranidae</taxon>
        <taxon>Staurois</taxon>
    </lineage>
</organism>
<name>A0ABN9GQF5_9NEOB</name>
<reference evidence="1" key="1">
    <citation type="submission" date="2023-05" db="EMBL/GenBank/DDBJ databases">
        <authorList>
            <person name="Stuckert A."/>
        </authorList>
    </citation>
    <scope>NUCLEOTIDE SEQUENCE</scope>
</reference>
<dbReference type="Proteomes" id="UP001162483">
    <property type="component" value="Unassembled WGS sequence"/>
</dbReference>